<dbReference type="Gene3D" id="2.30.31.10">
    <property type="entry name" value="Transcriptional Coactivator Pc4, Chain A"/>
    <property type="match status" value="1"/>
</dbReference>
<reference evidence="4 5" key="1">
    <citation type="journal article" date="2017" name="Nature">
        <title>The Apostasia genome and the evolution of orchids.</title>
        <authorList>
            <person name="Zhang G.Q."/>
            <person name="Liu K.W."/>
            <person name="Li Z."/>
            <person name="Lohaus R."/>
            <person name="Hsiao Y.Y."/>
            <person name="Niu S.C."/>
            <person name="Wang J.Y."/>
            <person name="Lin Y.C."/>
            <person name="Xu Q."/>
            <person name="Chen L.J."/>
            <person name="Yoshida K."/>
            <person name="Fujiwara S."/>
            <person name="Wang Z.W."/>
            <person name="Zhang Y.Q."/>
            <person name="Mitsuda N."/>
            <person name="Wang M."/>
            <person name="Liu G.H."/>
            <person name="Pecoraro L."/>
            <person name="Huang H.X."/>
            <person name="Xiao X.J."/>
            <person name="Lin M."/>
            <person name="Wu X.Y."/>
            <person name="Wu W.L."/>
            <person name="Chen Y.Y."/>
            <person name="Chang S.B."/>
            <person name="Sakamoto S."/>
            <person name="Ohme-Takagi M."/>
            <person name="Yagi M."/>
            <person name="Zeng S.J."/>
            <person name="Shen C.Y."/>
            <person name="Yeh C.M."/>
            <person name="Luo Y.B."/>
            <person name="Tsai W.C."/>
            <person name="Van de Peer Y."/>
            <person name="Liu Z.J."/>
        </authorList>
    </citation>
    <scope>NUCLEOTIDE SEQUENCE [LARGE SCALE GENOMIC DNA]</scope>
    <source>
        <strain evidence="5">cv. Shenzhen</strain>
        <tissue evidence="4">Stem</tissue>
    </source>
</reference>
<dbReference type="GO" id="GO:0003697">
    <property type="term" value="F:single-stranded DNA binding"/>
    <property type="evidence" value="ECO:0007669"/>
    <property type="project" value="InterPro"/>
</dbReference>
<dbReference type="AlphaFoldDB" id="A0A2I0BB77"/>
<sequence>MPWSMGLVRKEERGGGGEVDQGRVGRCRRAGPIGLSGRERKRKSRSLCREVSSPWEEGNRQRCLCRLGLGLGQISTACSLTRQLRYVRDASWSYNWIAQFSISSGKAYADFSIFKGKAALVVTPLPARFSKMDTGSVKVDRKGVVLLKFLPAIGQRKYDSEKKQIFALSASEVGCLISLGPAESCDFFHDPSMKSSLEGQIKKTLTVCPIGEGAGYFFNLSVLNAIQKTNERLSVPVTKAEFSVMRTAFTSLGSAQGRCWIRSAKANGDENGS</sequence>
<protein>
    <submittedName>
        <fullName evidence="4">Single-stranded DNA-binding protein WHY2, mitochondrial</fullName>
    </submittedName>
</protein>
<keyword evidence="2" id="KW-0809">Transit peptide</keyword>
<dbReference type="EMBL" id="KZ451898">
    <property type="protein sequence ID" value="PKA65040.1"/>
    <property type="molecule type" value="Genomic_DNA"/>
</dbReference>
<organism evidence="4 5">
    <name type="scientific">Apostasia shenzhenica</name>
    <dbReference type="NCBI Taxonomy" id="1088818"/>
    <lineage>
        <taxon>Eukaryota</taxon>
        <taxon>Viridiplantae</taxon>
        <taxon>Streptophyta</taxon>
        <taxon>Embryophyta</taxon>
        <taxon>Tracheophyta</taxon>
        <taxon>Spermatophyta</taxon>
        <taxon>Magnoliopsida</taxon>
        <taxon>Liliopsida</taxon>
        <taxon>Asparagales</taxon>
        <taxon>Orchidaceae</taxon>
        <taxon>Apostasioideae</taxon>
        <taxon>Apostasia</taxon>
    </lineage>
</organism>
<comment type="similarity">
    <text evidence="1">Belongs to the Whirly family.</text>
</comment>
<feature type="compositionally biased region" description="Basic and acidic residues" evidence="3">
    <location>
        <begin position="11"/>
        <end position="23"/>
    </location>
</feature>
<dbReference type="PANTHER" id="PTHR31745:SF1">
    <property type="entry name" value="SINGLE-STRANDED DNA-BINDING PROTEIN WHY2, MITOCHONDRIAL"/>
    <property type="match status" value="1"/>
</dbReference>
<proteinExistence type="inferred from homology"/>
<dbReference type="InterPro" id="IPR013742">
    <property type="entry name" value="Whirly"/>
</dbReference>
<keyword evidence="4" id="KW-0238">DNA-binding</keyword>
<dbReference type="GO" id="GO:0006952">
    <property type="term" value="P:defense response"/>
    <property type="evidence" value="ECO:0007669"/>
    <property type="project" value="InterPro"/>
</dbReference>
<dbReference type="InterPro" id="IPR009044">
    <property type="entry name" value="ssDNA-bd_transcriptional_reg"/>
</dbReference>
<dbReference type="Proteomes" id="UP000236161">
    <property type="component" value="Unassembled WGS sequence"/>
</dbReference>
<dbReference type="GO" id="GO:0006355">
    <property type="term" value="P:regulation of DNA-templated transcription"/>
    <property type="evidence" value="ECO:0007669"/>
    <property type="project" value="InterPro"/>
</dbReference>
<dbReference type="PANTHER" id="PTHR31745">
    <property type="entry name" value="SINGLE-STRANDED DNA-BINDING PROTEIN WHY2, MITOCHONDRIAL"/>
    <property type="match status" value="1"/>
</dbReference>
<evidence type="ECO:0000256" key="3">
    <source>
        <dbReference type="SAM" id="MobiDB-lite"/>
    </source>
</evidence>
<evidence type="ECO:0000256" key="2">
    <source>
        <dbReference type="ARBA" id="ARBA00022946"/>
    </source>
</evidence>
<gene>
    <name evidence="4" type="primary">WHY2</name>
    <name evidence="4" type="ORF">AXF42_Ash019052</name>
</gene>
<evidence type="ECO:0000256" key="1">
    <source>
        <dbReference type="ARBA" id="ARBA00006061"/>
    </source>
</evidence>
<dbReference type="OrthoDB" id="511009at2759"/>
<accession>A0A2I0BB77</accession>
<evidence type="ECO:0000313" key="5">
    <source>
        <dbReference type="Proteomes" id="UP000236161"/>
    </source>
</evidence>
<feature type="region of interest" description="Disordered" evidence="3">
    <location>
        <begin position="11"/>
        <end position="38"/>
    </location>
</feature>
<dbReference type="Pfam" id="PF08536">
    <property type="entry name" value="Whirly"/>
    <property type="match status" value="1"/>
</dbReference>
<dbReference type="SUPFAM" id="SSF54447">
    <property type="entry name" value="ssDNA-binding transcriptional regulator domain"/>
    <property type="match status" value="1"/>
</dbReference>
<evidence type="ECO:0000313" key="4">
    <source>
        <dbReference type="EMBL" id="PKA65040.1"/>
    </source>
</evidence>
<keyword evidence="5" id="KW-1185">Reference proteome</keyword>
<name>A0A2I0BB77_9ASPA</name>